<dbReference type="EMBL" id="WCTJ01000039">
    <property type="protein sequence ID" value="KAB4248353.1"/>
    <property type="molecule type" value="Genomic_DNA"/>
</dbReference>
<dbReference type="Proteomes" id="UP000487989">
    <property type="component" value="Unassembled WGS sequence"/>
</dbReference>
<evidence type="ECO:0000313" key="2">
    <source>
        <dbReference type="Proteomes" id="UP000487989"/>
    </source>
</evidence>
<comment type="caution">
    <text evidence="1">The sequence shown here is derived from an EMBL/GenBank/DDBJ whole genome shotgun (WGS) entry which is preliminary data.</text>
</comment>
<dbReference type="AlphaFoldDB" id="A0A6I0LCW2"/>
<protein>
    <submittedName>
        <fullName evidence="1">Uncharacterized protein</fullName>
    </submittedName>
</protein>
<evidence type="ECO:0000313" key="1">
    <source>
        <dbReference type="EMBL" id="KAB4248353.1"/>
    </source>
</evidence>
<reference evidence="1 2" key="1">
    <citation type="journal article" date="2019" name="Nat. Med.">
        <title>A library of human gut bacterial isolates paired with longitudinal multiomics data enables mechanistic microbiome research.</title>
        <authorList>
            <person name="Poyet M."/>
            <person name="Groussin M."/>
            <person name="Gibbons S.M."/>
            <person name="Avila-Pacheco J."/>
            <person name="Jiang X."/>
            <person name="Kearney S.M."/>
            <person name="Perrotta A.R."/>
            <person name="Berdy B."/>
            <person name="Zhao S."/>
            <person name="Lieberman T.D."/>
            <person name="Swanson P.K."/>
            <person name="Smith M."/>
            <person name="Roesemann S."/>
            <person name="Alexander J.E."/>
            <person name="Rich S.A."/>
            <person name="Livny J."/>
            <person name="Vlamakis H."/>
            <person name="Clish C."/>
            <person name="Bullock K."/>
            <person name="Deik A."/>
            <person name="Scott J."/>
            <person name="Pierce K.A."/>
            <person name="Xavier R.J."/>
            <person name="Alm E.J."/>
        </authorList>
    </citation>
    <scope>NUCLEOTIDE SEQUENCE [LARGE SCALE GENOMIC DNA]</scope>
    <source>
        <strain evidence="1 2">BIOML-A3</strain>
    </source>
</reference>
<organism evidence="1 2">
    <name type="scientific">Bacteroides uniformis</name>
    <dbReference type="NCBI Taxonomy" id="820"/>
    <lineage>
        <taxon>Bacteria</taxon>
        <taxon>Pseudomonadati</taxon>
        <taxon>Bacteroidota</taxon>
        <taxon>Bacteroidia</taxon>
        <taxon>Bacteroidales</taxon>
        <taxon>Bacteroidaceae</taxon>
        <taxon>Bacteroides</taxon>
    </lineage>
</organism>
<accession>A0A6I0LCW2</accession>
<gene>
    <name evidence="1" type="ORF">GAP48_18555</name>
</gene>
<name>A0A6I0LCW2_BACUN</name>
<proteinExistence type="predicted"/>
<dbReference type="RefSeq" id="WP_151882063.1">
    <property type="nucleotide sequence ID" value="NZ_WCTH01000011.1"/>
</dbReference>
<sequence length="96" mass="10589">METKTDNLLQEAKKIMGKDADIFIISHKDGLCGAVTHGNSDNIAQAIFSCMHQPNNPIGAAIYRILKLNIMNMITNNSPYSEDLLQSINSILPDDE</sequence>